<dbReference type="GeneID" id="63754025"/>
<accession>A0A1L9R721</accession>
<dbReference type="InterPro" id="IPR009291">
    <property type="entry name" value="Vps62"/>
</dbReference>
<evidence type="ECO:0000256" key="1">
    <source>
        <dbReference type="SAM" id="MobiDB-lite"/>
    </source>
</evidence>
<dbReference type="AlphaFoldDB" id="A0A1L9R721"/>
<feature type="compositionally biased region" description="Basic and acidic residues" evidence="1">
    <location>
        <begin position="190"/>
        <end position="200"/>
    </location>
</feature>
<keyword evidence="2" id="KW-0732">Signal</keyword>
<sequence length="518" mass="59030">MKRKAKTAITILSSLIAYASINSLARALNPTAFIWSEEDKDESTWIASSNSFVDRKVCRWFGLCGASHFRPVSDRFGHRKIAAEREEEAPPLWQSYWSSGQNGPGQWDDAERARREIPDYVFQYAPLVHLFSNEQFWPTDIAEHLFHTTPMLNYTPIQPQKVHPTLDDLSELNQWNRARNVFLTSTDNVEDRPSWLEGDKNIPVSATDGTEESWADWDGRVDGDIPGDTDEDRAKWYDTDQPLRTQADSDPSDDEDSQPGNPFSDEDLEELRRRYGGHRIQVQKTGGRSDAPAVLVVIDKGNGIIDAFWFYFYSFNLGNAVLNVRFGNHVGDWEHCLVRFHHGKPKALFFSAHSAGEAYSYEAVEKIGERPVIYSAVGSHAMYATPGVHPYVLPWGLLHDQTDRGPLWDPLLNSHTYTYDLVNDTLRASTANPSAPTEWFYFRGHWGDKFYPLGDDRQYRFAGQYHYVSGPLGPRFKHLDRHKVCQGPDNSPCVIKNWIGESQRAKRWASSGTGEEHS</sequence>
<dbReference type="PANTHER" id="PTHR48172">
    <property type="match status" value="1"/>
</dbReference>
<name>A0A1L9R721_ASPWE</name>
<dbReference type="PANTHER" id="PTHR48172:SF2">
    <property type="entry name" value="VACUOLAR PROTEIN SORTING PROTEIN 62"/>
    <property type="match status" value="1"/>
</dbReference>
<feature type="region of interest" description="Disordered" evidence="1">
    <location>
        <begin position="190"/>
        <end position="266"/>
    </location>
</feature>
<evidence type="ECO:0000313" key="3">
    <source>
        <dbReference type="EMBL" id="OJJ30704.1"/>
    </source>
</evidence>
<dbReference type="Proteomes" id="UP000184383">
    <property type="component" value="Unassembled WGS sequence"/>
</dbReference>
<dbReference type="STRING" id="1073089.A0A1L9R721"/>
<dbReference type="EMBL" id="KV878217">
    <property type="protein sequence ID" value="OJJ30704.1"/>
    <property type="molecule type" value="Genomic_DNA"/>
</dbReference>
<dbReference type="Pfam" id="PF06101">
    <property type="entry name" value="Vps62"/>
    <property type="match status" value="1"/>
</dbReference>
<organism evidence="3 4">
    <name type="scientific">Aspergillus wentii DTO 134E9</name>
    <dbReference type="NCBI Taxonomy" id="1073089"/>
    <lineage>
        <taxon>Eukaryota</taxon>
        <taxon>Fungi</taxon>
        <taxon>Dikarya</taxon>
        <taxon>Ascomycota</taxon>
        <taxon>Pezizomycotina</taxon>
        <taxon>Eurotiomycetes</taxon>
        <taxon>Eurotiomycetidae</taxon>
        <taxon>Eurotiales</taxon>
        <taxon>Aspergillaceae</taxon>
        <taxon>Aspergillus</taxon>
        <taxon>Aspergillus subgen. Cremei</taxon>
    </lineage>
</organism>
<evidence type="ECO:0000313" key="4">
    <source>
        <dbReference type="Proteomes" id="UP000184383"/>
    </source>
</evidence>
<keyword evidence="4" id="KW-1185">Reference proteome</keyword>
<gene>
    <name evidence="3" type="ORF">ASPWEDRAFT_55229</name>
</gene>
<protein>
    <recommendedName>
        <fullName evidence="5">Vacuolar protein sorting-associated protein 62</fullName>
    </recommendedName>
</protein>
<dbReference type="RefSeq" id="XP_040684381.1">
    <property type="nucleotide sequence ID" value="XM_040838177.1"/>
</dbReference>
<feature type="chain" id="PRO_5013154705" description="Vacuolar protein sorting-associated protein 62" evidence="2">
    <location>
        <begin position="28"/>
        <end position="518"/>
    </location>
</feature>
<proteinExistence type="predicted"/>
<dbReference type="VEuPathDB" id="FungiDB:ASPWEDRAFT_55229"/>
<reference evidence="4" key="1">
    <citation type="journal article" date="2017" name="Genome Biol.">
        <title>Comparative genomics reveals high biological diversity and specific adaptations in the industrially and medically important fungal genus Aspergillus.</title>
        <authorList>
            <person name="de Vries R.P."/>
            <person name="Riley R."/>
            <person name="Wiebenga A."/>
            <person name="Aguilar-Osorio G."/>
            <person name="Amillis S."/>
            <person name="Uchima C.A."/>
            <person name="Anderluh G."/>
            <person name="Asadollahi M."/>
            <person name="Askin M."/>
            <person name="Barry K."/>
            <person name="Battaglia E."/>
            <person name="Bayram O."/>
            <person name="Benocci T."/>
            <person name="Braus-Stromeyer S.A."/>
            <person name="Caldana C."/>
            <person name="Canovas D."/>
            <person name="Cerqueira G.C."/>
            <person name="Chen F."/>
            <person name="Chen W."/>
            <person name="Choi C."/>
            <person name="Clum A."/>
            <person name="Dos Santos R.A."/>
            <person name="Damasio A.R."/>
            <person name="Diallinas G."/>
            <person name="Emri T."/>
            <person name="Fekete E."/>
            <person name="Flipphi M."/>
            <person name="Freyberg S."/>
            <person name="Gallo A."/>
            <person name="Gournas C."/>
            <person name="Habgood R."/>
            <person name="Hainaut M."/>
            <person name="Harispe M.L."/>
            <person name="Henrissat B."/>
            <person name="Hilden K.S."/>
            <person name="Hope R."/>
            <person name="Hossain A."/>
            <person name="Karabika E."/>
            <person name="Karaffa L."/>
            <person name="Karanyi Z."/>
            <person name="Krasevec N."/>
            <person name="Kuo A."/>
            <person name="Kusch H."/>
            <person name="LaButti K."/>
            <person name="Lagendijk E.L."/>
            <person name="Lapidus A."/>
            <person name="Levasseur A."/>
            <person name="Lindquist E."/>
            <person name="Lipzen A."/>
            <person name="Logrieco A.F."/>
            <person name="MacCabe A."/>
            <person name="Maekelae M.R."/>
            <person name="Malavazi I."/>
            <person name="Melin P."/>
            <person name="Meyer V."/>
            <person name="Mielnichuk N."/>
            <person name="Miskei M."/>
            <person name="Molnar A.P."/>
            <person name="Mule G."/>
            <person name="Ngan C.Y."/>
            <person name="Orejas M."/>
            <person name="Orosz E."/>
            <person name="Ouedraogo J.P."/>
            <person name="Overkamp K.M."/>
            <person name="Park H.-S."/>
            <person name="Perrone G."/>
            <person name="Piumi F."/>
            <person name="Punt P.J."/>
            <person name="Ram A.F."/>
            <person name="Ramon A."/>
            <person name="Rauscher S."/>
            <person name="Record E."/>
            <person name="Riano-Pachon D.M."/>
            <person name="Robert V."/>
            <person name="Roehrig J."/>
            <person name="Ruller R."/>
            <person name="Salamov A."/>
            <person name="Salih N.S."/>
            <person name="Samson R.A."/>
            <person name="Sandor E."/>
            <person name="Sanguinetti M."/>
            <person name="Schuetze T."/>
            <person name="Sepcic K."/>
            <person name="Shelest E."/>
            <person name="Sherlock G."/>
            <person name="Sophianopoulou V."/>
            <person name="Squina F.M."/>
            <person name="Sun H."/>
            <person name="Susca A."/>
            <person name="Todd R.B."/>
            <person name="Tsang A."/>
            <person name="Unkles S.E."/>
            <person name="van de Wiele N."/>
            <person name="van Rossen-Uffink D."/>
            <person name="Oliveira J.V."/>
            <person name="Vesth T.C."/>
            <person name="Visser J."/>
            <person name="Yu J.-H."/>
            <person name="Zhou M."/>
            <person name="Andersen M.R."/>
            <person name="Archer D.B."/>
            <person name="Baker S.E."/>
            <person name="Benoit I."/>
            <person name="Brakhage A.A."/>
            <person name="Braus G.H."/>
            <person name="Fischer R."/>
            <person name="Frisvad J.C."/>
            <person name="Goldman G.H."/>
            <person name="Houbraken J."/>
            <person name="Oakley B."/>
            <person name="Pocsi I."/>
            <person name="Scazzocchio C."/>
            <person name="Seiboth B."/>
            <person name="vanKuyk P.A."/>
            <person name="Wortman J."/>
            <person name="Dyer P.S."/>
            <person name="Grigoriev I.V."/>
        </authorList>
    </citation>
    <scope>NUCLEOTIDE SEQUENCE [LARGE SCALE GENOMIC DNA]</scope>
    <source>
        <strain evidence="4">DTO 134E9</strain>
    </source>
</reference>
<dbReference type="OrthoDB" id="188042at2759"/>
<feature type="signal peptide" evidence="2">
    <location>
        <begin position="1"/>
        <end position="27"/>
    </location>
</feature>
<evidence type="ECO:0000256" key="2">
    <source>
        <dbReference type="SAM" id="SignalP"/>
    </source>
</evidence>
<evidence type="ECO:0008006" key="5">
    <source>
        <dbReference type="Google" id="ProtNLM"/>
    </source>
</evidence>